<dbReference type="PANTHER" id="PTHR20941">
    <property type="entry name" value="FOLATE SYNTHESIS PROTEINS"/>
    <property type="match status" value="1"/>
</dbReference>
<dbReference type="PANTHER" id="PTHR20941:SF1">
    <property type="entry name" value="FOLIC ACID SYNTHESIS PROTEIN FOL1"/>
    <property type="match status" value="1"/>
</dbReference>
<keyword evidence="5 10" id="KW-0808">Transferase</keyword>
<evidence type="ECO:0000256" key="4">
    <source>
        <dbReference type="ARBA" id="ARBA00012458"/>
    </source>
</evidence>
<comment type="catalytic activity">
    <reaction evidence="1">
        <text>(7,8-dihydropterin-6-yl)methyl diphosphate + 4-aminobenzoate = 7,8-dihydropteroate + diphosphate</text>
        <dbReference type="Rhea" id="RHEA:19949"/>
        <dbReference type="ChEBI" id="CHEBI:17836"/>
        <dbReference type="ChEBI" id="CHEBI:17839"/>
        <dbReference type="ChEBI" id="CHEBI:33019"/>
        <dbReference type="ChEBI" id="CHEBI:72950"/>
        <dbReference type="EC" id="2.5.1.15"/>
    </reaction>
</comment>
<dbReference type="EMBL" id="JAPFCC010000001">
    <property type="protein sequence ID" value="MCW7556118.1"/>
    <property type="molecule type" value="Genomic_DNA"/>
</dbReference>
<accession>A0ABT3N3B1</accession>
<proteinExistence type="predicted"/>
<keyword evidence="7" id="KW-0460">Magnesium</keyword>
<keyword evidence="6" id="KW-0479">Metal-binding</keyword>
<dbReference type="RefSeq" id="WP_262565832.1">
    <property type="nucleotide sequence ID" value="NZ_JAPFCC010000001.1"/>
</dbReference>
<dbReference type="Gene3D" id="3.20.20.20">
    <property type="entry name" value="Dihydropteroate synthase-like"/>
    <property type="match status" value="1"/>
</dbReference>
<comment type="cofactor">
    <cofactor evidence="2">
        <name>Mg(2+)</name>
        <dbReference type="ChEBI" id="CHEBI:18420"/>
    </cofactor>
</comment>
<dbReference type="GO" id="GO:0004156">
    <property type="term" value="F:dihydropteroate synthase activity"/>
    <property type="evidence" value="ECO:0007669"/>
    <property type="project" value="UniProtKB-EC"/>
</dbReference>
<dbReference type="InterPro" id="IPR045031">
    <property type="entry name" value="DHP_synth-like"/>
</dbReference>
<evidence type="ECO:0000313" key="10">
    <source>
        <dbReference type="EMBL" id="MCW7556118.1"/>
    </source>
</evidence>
<dbReference type="Proteomes" id="UP001209854">
    <property type="component" value="Unassembled WGS sequence"/>
</dbReference>
<evidence type="ECO:0000256" key="6">
    <source>
        <dbReference type="ARBA" id="ARBA00022723"/>
    </source>
</evidence>
<dbReference type="InterPro" id="IPR006390">
    <property type="entry name" value="DHP_synth_dom"/>
</dbReference>
<evidence type="ECO:0000256" key="8">
    <source>
        <dbReference type="ARBA" id="ARBA00022909"/>
    </source>
</evidence>
<dbReference type="EC" id="2.5.1.15" evidence="4"/>
<feature type="domain" description="Pterin-binding" evidence="9">
    <location>
        <begin position="16"/>
        <end position="273"/>
    </location>
</feature>
<evidence type="ECO:0000256" key="7">
    <source>
        <dbReference type="ARBA" id="ARBA00022842"/>
    </source>
</evidence>
<dbReference type="InterPro" id="IPR011005">
    <property type="entry name" value="Dihydropteroate_synth-like_sf"/>
</dbReference>
<dbReference type="Pfam" id="PF00809">
    <property type="entry name" value="Pterin_bind"/>
    <property type="match status" value="1"/>
</dbReference>
<dbReference type="PROSITE" id="PS50972">
    <property type="entry name" value="PTERIN_BINDING"/>
    <property type="match status" value="1"/>
</dbReference>
<evidence type="ECO:0000256" key="1">
    <source>
        <dbReference type="ARBA" id="ARBA00000012"/>
    </source>
</evidence>
<dbReference type="CDD" id="cd00739">
    <property type="entry name" value="DHPS"/>
    <property type="match status" value="1"/>
</dbReference>
<evidence type="ECO:0000259" key="9">
    <source>
        <dbReference type="PROSITE" id="PS50972"/>
    </source>
</evidence>
<reference evidence="10 11" key="1">
    <citation type="submission" date="2022-10" db="EMBL/GenBank/DDBJ databases">
        <title>High-quality genome sequences of two octocoral-associated bacteria, Endozoicomonas euniceicola EF212 and Endozoicomonas gorgoniicola PS125.</title>
        <authorList>
            <person name="Chiou Y.-J."/>
            <person name="Chen Y.-H."/>
        </authorList>
    </citation>
    <scope>NUCLEOTIDE SEQUENCE [LARGE SCALE GENOMIC DNA]</scope>
    <source>
        <strain evidence="10 11">PS125</strain>
    </source>
</reference>
<evidence type="ECO:0000256" key="2">
    <source>
        <dbReference type="ARBA" id="ARBA00001946"/>
    </source>
</evidence>
<gene>
    <name evidence="10" type="primary">folP</name>
    <name evidence="10" type="ORF">NX722_26515</name>
</gene>
<evidence type="ECO:0000313" key="11">
    <source>
        <dbReference type="Proteomes" id="UP001209854"/>
    </source>
</evidence>
<organism evidence="10 11">
    <name type="scientific">Endozoicomonas gorgoniicola</name>
    <dbReference type="NCBI Taxonomy" id="1234144"/>
    <lineage>
        <taxon>Bacteria</taxon>
        <taxon>Pseudomonadati</taxon>
        <taxon>Pseudomonadota</taxon>
        <taxon>Gammaproteobacteria</taxon>
        <taxon>Oceanospirillales</taxon>
        <taxon>Endozoicomonadaceae</taxon>
        <taxon>Endozoicomonas</taxon>
    </lineage>
</organism>
<keyword evidence="8" id="KW-0289">Folate biosynthesis</keyword>
<dbReference type="SUPFAM" id="SSF51717">
    <property type="entry name" value="Dihydropteroate synthetase-like"/>
    <property type="match status" value="1"/>
</dbReference>
<name>A0ABT3N3B1_9GAMM</name>
<dbReference type="InterPro" id="IPR000489">
    <property type="entry name" value="Pterin-binding_dom"/>
</dbReference>
<evidence type="ECO:0000256" key="3">
    <source>
        <dbReference type="ARBA" id="ARBA00004763"/>
    </source>
</evidence>
<comment type="caution">
    <text evidence="10">The sequence shown here is derived from an EMBL/GenBank/DDBJ whole genome shotgun (WGS) entry which is preliminary data.</text>
</comment>
<evidence type="ECO:0000256" key="5">
    <source>
        <dbReference type="ARBA" id="ARBA00022679"/>
    </source>
</evidence>
<protein>
    <recommendedName>
        <fullName evidence="4">dihydropteroate synthase</fullName>
        <ecNumber evidence="4">2.5.1.15</ecNumber>
    </recommendedName>
</protein>
<keyword evidence="11" id="KW-1185">Reference proteome</keyword>
<dbReference type="NCBIfam" id="TIGR01496">
    <property type="entry name" value="DHPS"/>
    <property type="match status" value="1"/>
</dbReference>
<comment type="pathway">
    <text evidence="3">Cofactor biosynthesis; tetrahydrofolate biosynthesis; 7,8-dihydrofolate from 2-amino-4-hydroxy-6-hydroxymethyl-7,8-dihydropteridine diphosphate and 4-aminobenzoate: step 1/2.</text>
</comment>
<sequence length="282" mass="30100">MTKLNCAGRTLDFNRTQVMGVLNVTPDSFYSGSRYQDMDTILRVADAMVNDGVDIFDVGGESTRPGADGKGVACEMELERVLPVVEALNARFDQVISVDTSSALVMTETAKVGAGIINDVRALHREGALQAAAQTGLAVVLMHSLVDQPEPGFAPCYEDVAGEVCQYLLNRVSDCEAAGIQRDRIILDPGFGGGMFGKTPKQNLSLLKHLNRLVQSGFPVLAGLSRKSFMQVQLGKPAAELLSGSLAVALMAVQAGAHIIRVHDVAETRDVVTMLEAVQQAE</sequence>